<evidence type="ECO:0000313" key="1">
    <source>
        <dbReference type="EMBL" id="KAB8302803.1"/>
    </source>
</evidence>
<organism evidence="1 2">
    <name type="scientific">Monilinia laxa</name>
    <name type="common">Brown rot fungus</name>
    <name type="synonym">Sclerotinia laxa</name>
    <dbReference type="NCBI Taxonomy" id="61186"/>
    <lineage>
        <taxon>Eukaryota</taxon>
        <taxon>Fungi</taxon>
        <taxon>Dikarya</taxon>
        <taxon>Ascomycota</taxon>
        <taxon>Pezizomycotina</taxon>
        <taxon>Leotiomycetes</taxon>
        <taxon>Helotiales</taxon>
        <taxon>Sclerotiniaceae</taxon>
        <taxon>Monilinia</taxon>
    </lineage>
</organism>
<dbReference type="EMBL" id="VIGI01000003">
    <property type="protein sequence ID" value="KAB8302803.1"/>
    <property type="molecule type" value="Genomic_DNA"/>
</dbReference>
<comment type="caution">
    <text evidence="1">The sequence shown here is derived from an EMBL/GenBank/DDBJ whole genome shotgun (WGS) entry which is preliminary data.</text>
</comment>
<protein>
    <submittedName>
        <fullName evidence="1">Uncharacterized protein</fullName>
    </submittedName>
</protein>
<dbReference type="Proteomes" id="UP000326757">
    <property type="component" value="Unassembled WGS sequence"/>
</dbReference>
<evidence type="ECO:0000313" key="2">
    <source>
        <dbReference type="Proteomes" id="UP000326757"/>
    </source>
</evidence>
<gene>
    <name evidence="1" type="ORF">EYC80_006148</name>
</gene>
<reference evidence="1 2" key="1">
    <citation type="submission" date="2019-06" db="EMBL/GenBank/DDBJ databases">
        <title>Genome Sequence of the Brown Rot Fungal Pathogen Monilinia laxa.</title>
        <authorList>
            <person name="De Miccolis Angelini R.M."/>
            <person name="Landi L."/>
            <person name="Abate D."/>
            <person name="Pollastro S."/>
            <person name="Romanazzi G."/>
            <person name="Faretra F."/>
        </authorList>
    </citation>
    <scope>NUCLEOTIDE SEQUENCE [LARGE SCALE GENOMIC DNA]</scope>
    <source>
        <strain evidence="1 2">Mlax316</strain>
    </source>
</reference>
<keyword evidence="2" id="KW-1185">Reference proteome</keyword>
<sequence>MLRESLGPLSFKASQLTSFEIFRHVYIFRGDNIWQKSEVIYKSNSKLIKLPKSRAVYFQIHQIESTGALIGSSAVVNM</sequence>
<accession>A0A5N6KGA5</accession>
<name>A0A5N6KGA5_MONLA</name>
<proteinExistence type="predicted"/>
<dbReference type="AlphaFoldDB" id="A0A5N6KGA5"/>